<evidence type="ECO:0000313" key="7">
    <source>
        <dbReference type="EMBL" id="PIZ37171.1"/>
    </source>
</evidence>
<dbReference type="Pfam" id="PF00872">
    <property type="entry name" value="Transposase_mut"/>
    <property type="match status" value="1"/>
</dbReference>
<evidence type="ECO:0000256" key="1">
    <source>
        <dbReference type="ARBA" id="ARBA00002190"/>
    </source>
</evidence>
<dbReference type="GO" id="GO:0003677">
    <property type="term" value="F:DNA binding"/>
    <property type="evidence" value="ECO:0007669"/>
    <property type="project" value="UniProtKB-UniRule"/>
</dbReference>
<comment type="similarity">
    <text evidence="2 6">Belongs to the transposase mutator family.</text>
</comment>
<dbReference type="GO" id="GO:0004803">
    <property type="term" value="F:transposase activity"/>
    <property type="evidence" value="ECO:0007669"/>
    <property type="project" value="UniProtKB-UniRule"/>
</dbReference>
<dbReference type="PANTHER" id="PTHR33217">
    <property type="entry name" value="TRANSPOSASE FOR INSERTION SEQUENCE ELEMENT IS1081"/>
    <property type="match status" value="1"/>
</dbReference>
<dbReference type="GO" id="GO:0006313">
    <property type="term" value="P:DNA transposition"/>
    <property type="evidence" value="ECO:0007669"/>
    <property type="project" value="UniProtKB-UniRule"/>
</dbReference>
<comment type="caution">
    <text evidence="7">The sequence shown here is derived from an EMBL/GenBank/DDBJ whole genome shotgun (WGS) entry which is preliminary data.</text>
</comment>
<keyword evidence="6" id="KW-0814">Transposable element</keyword>
<comment type="function">
    <text evidence="1 6">Required for the transposition of the insertion element.</text>
</comment>
<evidence type="ECO:0000256" key="6">
    <source>
        <dbReference type="RuleBase" id="RU365089"/>
    </source>
</evidence>
<evidence type="ECO:0000256" key="4">
    <source>
        <dbReference type="ARBA" id="ARBA00023125"/>
    </source>
</evidence>
<dbReference type="InterPro" id="IPR001207">
    <property type="entry name" value="Transposase_mutator"/>
</dbReference>
<organism evidence="7 8">
    <name type="scientific">Candidatus Aquicultor secundus</name>
    <dbReference type="NCBI Taxonomy" id="1973895"/>
    <lineage>
        <taxon>Bacteria</taxon>
        <taxon>Bacillati</taxon>
        <taxon>Actinomycetota</taxon>
        <taxon>Candidatus Aquicultoria</taxon>
        <taxon>Candidatus Aquicultorales</taxon>
        <taxon>Candidatus Aquicultoraceae</taxon>
        <taxon>Candidatus Aquicultor</taxon>
    </lineage>
</organism>
<gene>
    <name evidence="7" type="ORF">COY37_07710</name>
</gene>
<dbReference type="PANTHER" id="PTHR33217:SF7">
    <property type="entry name" value="TRANSPOSASE FOR INSERTION SEQUENCE ELEMENT IS1081"/>
    <property type="match status" value="1"/>
</dbReference>
<dbReference type="Proteomes" id="UP000230956">
    <property type="component" value="Unassembled WGS sequence"/>
</dbReference>
<evidence type="ECO:0000256" key="3">
    <source>
        <dbReference type="ARBA" id="ARBA00022578"/>
    </source>
</evidence>
<keyword evidence="5 6" id="KW-0233">DNA recombination</keyword>
<dbReference type="EMBL" id="PFNG01000178">
    <property type="protein sequence ID" value="PIZ37171.1"/>
    <property type="molecule type" value="Genomic_DNA"/>
</dbReference>
<dbReference type="AlphaFoldDB" id="A0A2M7T6Z8"/>
<reference evidence="8" key="1">
    <citation type="submission" date="2017-09" db="EMBL/GenBank/DDBJ databases">
        <title>Depth-based differentiation of microbial function through sediment-hosted aquifers and enrichment of novel symbionts in the deep terrestrial subsurface.</title>
        <authorList>
            <person name="Probst A.J."/>
            <person name="Ladd B."/>
            <person name="Jarett J.K."/>
            <person name="Geller-Mcgrath D.E."/>
            <person name="Sieber C.M.K."/>
            <person name="Emerson J.B."/>
            <person name="Anantharaman K."/>
            <person name="Thomas B.C."/>
            <person name="Malmstrom R."/>
            <person name="Stieglmeier M."/>
            <person name="Klingl A."/>
            <person name="Woyke T."/>
            <person name="Ryan C.M."/>
            <person name="Banfield J.F."/>
        </authorList>
    </citation>
    <scope>NUCLEOTIDE SEQUENCE [LARGE SCALE GENOMIC DNA]</scope>
</reference>
<sequence length="324" mass="36987">MSWCHRIERATSEAKLFERYQRSGKALVLSIIEMYVQGVSTRNVTKIAEELCGHSVSKSQVSRLASELDQEMLSFKNRPLGRYPYLVIDARYEKYEQKRGVVSKGILIVAGINEEGDREILLVDIANTESETSWSEVFRTLIERGLTGVEFVVSDDHVGLTKAIERYFTGAIWQRCQCHFMKNVLDKVAKADKKDVKAEMRAIFDSPNYGRAKELLTITVDRYPAISSILEDAQEDILACFSLPESHRKRMRTTNMLERFNQEIKRRTKVVRIFPNEEAALRLITALAAEQTEEWISGKKYLDMSARVEVSVQAAKPEPALVSI</sequence>
<dbReference type="NCBIfam" id="NF033543">
    <property type="entry name" value="transpos_IS256"/>
    <property type="match status" value="1"/>
</dbReference>
<keyword evidence="3 6" id="KW-0815">Transposition</keyword>
<proteinExistence type="inferred from homology"/>
<evidence type="ECO:0000256" key="5">
    <source>
        <dbReference type="ARBA" id="ARBA00023172"/>
    </source>
</evidence>
<evidence type="ECO:0000256" key="2">
    <source>
        <dbReference type="ARBA" id="ARBA00010961"/>
    </source>
</evidence>
<accession>A0A2M7T6Z8</accession>
<protein>
    <recommendedName>
        <fullName evidence="6">Mutator family transposase</fullName>
    </recommendedName>
</protein>
<keyword evidence="4 6" id="KW-0238">DNA-binding</keyword>
<name>A0A2M7T6Z8_9ACTN</name>
<evidence type="ECO:0000313" key="8">
    <source>
        <dbReference type="Proteomes" id="UP000230956"/>
    </source>
</evidence>
<dbReference type="RefSeq" id="WP_353682480.1">
    <property type="nucleotide sequence ID" value="NZ_MNXI01000142.1"/>
</dbReference>